<evidence type="ECO:0000313" key="2">
    <source>
        <dbReference type="Proteomes" id="UP000320300"/>
    </source>
</evidence>
<dbReference type="EMBL" id="FXTN01000013">
    <property type="protein sequence ID" value="SMO97062.1"/>
    <property type="molecule type" value="Genomic_DNA"/>
</dbReference>
<proteinExistence type="predicted"/>
<sequence length="383" mass="44067">MDTILNGLKGFLSDYISDDHERRLFCETREFSDLVKNECRKIRTAVRQAAYALDTNHSARADYIGYLQFEISSLSNDINIYCAPGSALTLATNGLLDFLTTEFKLHFNINLPVPANLRTEKVQARMSMLEELEKLMDSNGADPALAGLVADYIKQNGYRIHTFSDLYYYNQFCDRLEELCKEESKRSLQTRLIEKLFYINFNSLPFITYCSAMYPSEAEHKQQRSSLEMETTLCLQNLSHKPQHKGLAFDDSDRPLRTMLKEMVKYQQERIFEQKQSNTDHLADLPKKPFITAHMNVNVLTIIARAAHSSNTFTTDTYVNLYSFIADHVMTKNHPGPLSATSIKNKTQSADTNDAAVAVRHLHNVIHQIVRKYNLEEHRNTMR</sequence>
<reference evidence="1 2" key="1">
    <citation type="submission" date="2017-05" db="EMBL/GenBank/DDBJ databases">
        <authorList>
            <person name="Varghese N."/>
            <person name="Submissions S."/>
        </authorList>
    </citation>
    <scope>NUCLEOTIDE SEQUENCE [LARGE SCALE GENOMIC DNA]</scope>
    <source>
        <strain evidence="1 2">DSM 19036</strain>
    </source>
</reference>
<evidence type="ECO:0000313" key="1">
    <source>
        <dbReference type="EMBL" id="SMO97062.1"/>
    </source>
</evidence>
<dbReference type="AlphaFoldDB" id="A0A521FLI3"/>
<dbReference type="Proteomes" id="UP000320300">
    <property type="component" value="Unassembled WGS sequence"/>
</dbReference>
<organism evidence="1 2">
    <name type="scientific">Pedobacter westerhofensis</name>
    <dbReference type="NCBI Taxonomy" id="425512"/>
    <lineage>
        <taxon>Bacteria</taxon>
        <taxon>Pseudomonadati</taxon>
        <taxon>Bacteroidota</taxon>
        <taxon>Sphingobacteriia</taxon>
        <taxon>Sphingobacteriales</taxon>
        <taxon>Sphingobacteriaceae</taxon>
        <taxon>Pedobacter</taxon>
    </lineage>
</organism>
<dbReference type="RefSeq" id="WP_142530641.1">
    <property type="nucleotide sequence ID" value="NZ_CBCSJO010000012.1"/>
</dbReference>
<protein>
    <submittedName>
        <fullName evidence="1">Uncharacterized protein</fullName>
    </submittedName>
</protein>
<gene>
    <name evidence="1" type="ORF">SAMN06265348_113228</name>
</gene>
<accession>A0A521FLI3</accession>
<dbReference type="OrthoDB" id="636834at2"/>
<name>A0A521FLI3_9SPHI</name>
<keyword evidence="2" id="KW-1185">Reference proteome</keyword>